<feature type="compositionally biased region" description="Acidic residues" evidence="1">
    <location>
        <begin position="1"/>
        <end position="20"/>
    </location>
</feature>
<dbReference type="EMBL" id="GL876966">
    <property type="protein sequence ID" value="KLU82428.1"/>
    <property type="molecule type" value="Genomic_DNA"/>
</dbReference>
<dbReference type="Proteomes" id="UP000011715">
    <property type="component" value="Unassembled WGS sequence"/>
</dbReference>
<keyword evidence="4" id="KW-1185">Reference proteome</keyword>
<feature type="compositionally biased region" description="Basic and acidic residues" evidence="1">
    <location>
        <begin position="248"/>
        <end position="262"/>
    </location>
</feature>
<sequence length="285" mass="31038">MYEDIYSSDEEVEEDDDDSERENKDEDERKTLSLRNVQFRLEHLRGTLRQVNAAVAGASEQPAQRQRQEALSMIGEPSSFWWRKNYIVRLSLEAGDFNMTPLTSGRGSTSTDDMSTDVACGRKTPNKPEKGPAAAASGPQAYDVSMSYVTSGVSWAPSLQRPGKTAGLSCRRAWKSQAPKNVIPILKPWRDMDGTSQRRTTLPRSSSGDSFTLGLRVDAAIGAVYPGPKTKRGSQGPRGENFATSSIGKKEDIDLEGHKEYEELSSGLVSSGGGSDGAAFGYPVF</sequence>
<reference evidence="3" key="5">
    <citation type="submission" date="2015-06" db="UniProtKB">
        <authorList>
            <consortium name="EnsemblFungi"/>
        </authorList>
    </citation>
    <scope>IDENTIFICATION</scope>
    <source>
        <strain evidence="3">ATCC 64411</strain>
    </source>
</reference>
<dbReference type="EMBL" id="ADBL01000360">
    <property type="status" value="NOT_ANNOTATED_CDS"/>
    <property type="molecule type" value="Genomic_DNA"/>
</dbReference>
<name>A0A0C4DNV3_MAGP6</name>
<gene>
    <name evidence="2" type="ORF">MAPG_01500</name>
</gene>
<dbReference type="EnsemblFungi" id="MAPG_01500T0">
    <property type="protein sequence ID" value="MAPG_01500T0"/>
    <property type="gene ID" value="MAPG_01500"/>
</dbReference>
<dbReference type="STRING" id="644358.A0A0C4DNV3"/>
<reference evidence="2" key="3">
    <citation type="submission" date="2011-03" db="EMBL/GenBank/DDBJ databases">
        <title>Annotation of Magnaporthe poae ATCC 64411.</title>
        <authorList>
            <person name="Ma L.-J."/>
            <person name="Dead R."/>
            <person name="Young S.K."/>
            <person name="Zeng Q."/>
            <person name="Gargeya S."/>
            <person name="Fitzgerald M."/>
            <person name="Haas B."/>
            <person name="Abouelleil A."/>
            <person name="Alvarado L."/>
            <person name="Arachchi H.M."/>
            <person name="Berlin A."/>
            <person name="Brown A."/>
            <person name="Chapman S.B."/>
            <person name="Chen Z."/>
            <person name="Dunbar C."/>
            <person name="Freedman E."/>
            <person name="Gearin G."/>
            <person name="Gellesch M."/>
            <person name="Goldberg J."/>
            <person name="Griggs A."/>
            <person name="Gujja S."/>
            <person name="Heiman D."/>
            <person name="Howarth C."/>
            <person name="Larson L."/>
            <person name="Lui A."/>
            <person name="MacDonald P.J.P."/>
            <person name="Mehta T."/>
            <person name="Montmayeur A."/>
            <person name="Murphy C."/>
            <person name="Neiman D."/>
            <person name="Pearson M."/>
            <person name="Priest M."/>
            <person name="Roberts A."/>
            <person name="Saif S."/>
            <person name="Shea T."/>
            <person name="Shenoy N."/>
            <person name="Sisk P."/>
            <person name="Stolte C."/>
            <person name="Sykes S."/>
            <person name="Yandava C."/>
            <person name="Wortman J."/>
            <person name="Nusbaum C."/>
            <person name="Birren B."/>
        </authorList>
    </citation>
    <scope>NUCLEOTIDE SEQUENCE</scope>
    <source>
        <strain evidence="2">ATCC 64411</strain>
    </source>
</reference>
<feature type="compositionally biased region" description="Basic and acidic residues" evidence="1">
    <location>
        <begin position="21"/>
        <end position="30"/>
    </location>
</feature>
<reference evidence="4" key="1">
    <citation type="submission" date="2010-05" db="EMBL/GenBank/DDBJ databases">
        <title>The genome sequence of Magnaporthe poae strain ATCC 64411.</title>
        <authorList>
            <person name="Ma L.-J."/>
            <person name="Dead R."/>
            <person name="Young S."/>
            <person name="Zeng Q."/>
            <person name="Koehrsen M."/>
            <person name="Alvarado L."/>
            <person name="Berlin A."/>
            <person name="Chapman S.B."/>
            <person name="Chen Z."/>
            <person name="Freedman E."/>
            <person name="Gellesch M."/>
            <person name="Goldberg J."/>
            <person name="Griggs A."/>
            <person name="Gujja S."/>
            <person name="Heilman E.R."/>
            <person name="Heiman D."/>
            <person name="Hepburn T."/>
            <person name="Howarth C."/>
            <person name="Jen D."/>
            <person name="Larson L."/>
            <person name="Mehta T."/>
            <person name="Neiman D."/>
            <person name="Pearson M."/>
            <person name="Roberts A."/>
            <person name="Saif S."/>
            <person name="Shea T."/>
            <person name="Shenoy N."/>
            <person name="Sisk P."/>
            <person name="Stolte C."/>
            <person name="Sykes S."/>
            <person name="Walk T."/>
            <person name="White J."/>
            <person name="Yandava C."/>
            <person name="Haas B."/>
            <person name="Nusbaum C."/>
            <person name="Birren B."/>
        </authorList>
    </citation>
    <scope>NUCLEOTIDE SEQUENCE [LARGE SCALE GENOMIC DNA]</scope>
    <source>
        <strain evidence="4">ATCC 64411 / 73-15</strain>
    </source>
</reference>
<dbReference type="VEuPathDB" id="FungiDB:MAPG_01500"/>
<evidence type="ECO:0000313" key="4">
    <source>
        <dbReference type="Proteomes" id="UP000011715"/>
    </source>
</evidence>
<evidence type="ECO:0000313" key="2">
    <source>
        <dbReference type="EMBL" id="KLU82428.1"/>
    </source>
</evidence>
<dbReference type="OrthoDB" id="10068793at2759"/>
<organism evidence="3 4">
    <name type="scientific">Magnaporthiopsis poae (strain ATCC 64411 / 73-15)</name>
    <name type="common">Kentucky bluegrass fungus</name>
    <name type="synonym">Magnaporthe poae</name>
    <dbReference type="NCBI Taxonomy" id="644358"/>
    <lineage>
        <taxon>Eukaryota</taxon>
        <taxon>Fungi</taxon>
        <taxon>Dikarya</taxon>
        <taxon>Ascomycota</taxon>
        <taxon>Pezizomycotina</taxon>
        <taxon>Sordariomycetes</taxon>
        <taxon>Sordariomycetidae</taxon>
        <taxon>Magnaporthales</taxon>
        <taxon>Magnaporthaceae</taxon>
        <taxon>Magnaporthiopsis</taxon>
    </lineage>
</organism>
<evidence type="ECO:0000313" key="3">
    <source>
        <dbReference type="EnsemblFungi" id="MAPG_01500T0"/>
    </source>
</evidence>
<accession>A0A0C4DNV3</accession>
<evidence type="ECO:0000256" key="1">
    <source>
        <dbReference type="SAM" id="MobiDB-lite"/>
    </source>
</evidence>
<reference evidence="3" key="4">
    <citation type="journal article" date="2015" name="G3 (Bethesda)">
        <title>Genome sequences of three phytopathogenic species of the Magnaporthaceae family of fungi.</title>
        <authorList>
            <person name="Okagaki L.H."/>
            <person name="Nunes C.C."/>
            <person name="Sailsbery J."/>
            <person name="Clay B."/>
            <person name="Brown D."/>
            <person name="John T."/>
            <person name="Oh Y."/>
            <person name="Young N."/>
            <person name="Fitzgerald M."/>
            <person name="Haas B.J."/>
            <person name="Zeng Q."/>
            <person name="Young S."/>
            <person name="Adiconis X."/>
            <person name="Fan L."/>
            <person name="Levin J.Z."/>
            <person name="Mitchell T.K."/>
            <person name="Okubara P.A."/>
            <person name="Farman M.L."/>
            <person name="Kohn L.M."/>
            <person name="Birren B."/>
            <person name="Ma L.-J."/>
            <person name="Dean R.A."/>
        </authorList>
    </citation>
    <scope>NUCLEOTIDE SEQUENCE</scope>
    <source>
        <strain evidence="3">ATCC 64411 / 73-15</strain>
    </source>
</reference>
<feature type="region of interest" description="Disordered" evidence="1">
    <location>
        <begin position="1"/>
        <end position="30"/>
    </location>
</feature>
<proteinExistence type="predicted"/>
<reference evidence="2" key="2">
    <citation type="submission" date="2010-05" db="EMBL/GenBank/DDBJ databases">
        <title>The Genome Sequence of Magnaporthe poae strain ATCC 64411.</title>
        <authorList>
            <consortium name="The Broad Institute Genome Sequencing Platform"/>
            <consortium name="Broad Institute Genome Sequencing Center for Infectious Disease"/>
            <person name="Ma L.-J."/>
            <person name="Dead R."/>
            <person name="Young S."/>
            <person name="Zeng Q."/>
            <person name="Koehrsen M."/>
            <person name="Alvarado L."/>
            <person name="Berlin A."/>
            <person name="Chapman S.B."/>
            <person name="Chen Z."/>
            <person name="Freedman E."/>
            <person name="Gellesch M."/>
            <person name="Goldberg J."/>
            <person name="Griggs A."/>
            <person name="Gujja S."/>
            <person name="Heilman E.R."/>
            <person name="Heiman D."/>
            <person name="Hepburn T."/>
            <person name="Howarth C."/>
            <person name="Jen D."/>
            <person name="Larson L."/>
            <person name="Mehta T."/>
            <person name="Neiman D."/>
            <person name="Pearson M."/>
            <person name="Roberts A."/>
            <person name="Saif S."/>
            <person name="Shea T."/>
            <person name="Shenoy N."/>
            <person name="Sisk P."/>
            <person name="Stolte C."/>
            <person name="Sykes S."/>
            <person name="Walk T."/>
            <person name="White J."/>
            <person name="Yandava C."/>
            <person name="Haas B."/>
            <person name="Nusbaum C."/>
            <person name="Birren B."/>
        </authorList>
    </citation>
    <scope>NUCLEOTIDE SEQUENCE</scope>
    <source>
        <strain evidence="2">ATCC 64411</strain>
    </source>
</reference>
<feature type="region of interest" description="Disordered" evidence="1">
    <location>
        <begin position="225"/>
        <end position="285"/>
    </location>
</feature>
<protein>
    <submittedName>
        <fullName evidence="2 3">Uncharacterized protein</fullName>
    </submittedName>
</protein>
<dbReference type="AlphaFoldDB" id="A0A0C4DNV3"/>